<name>A0A3B7MKB0_9BACT</name>
<dbReference type="AlphaFoldDB" id="A0A3B7MKB0"/>
<evidence type="ECO:0008006" key="3">
    <source>
        <dbReference type="Google" id="ProtNLM"/>
    </source>
</evidence>
<accession>A0A3B7MKB0</accession>
<dbReference type="OrthoDB" id="646668at2"/>
<evidence type="ECO:0000313" key="2">
    <source>
        <dbReference type="Proteomes" id="UP000263900"/>
    </source>
</evidence>
<protein>
    <recommendedName>
        <fullName evidence="3">PKD domain-containing protein</fullName>
    </recommendedName>
</protein>
<gene>
    <name evidence="1" type="ORF">D3H65_08905</name>
</gene>
<evidence type="ECO:0000313" key="1">
    <source>
        <dbReference type="EMBL" id="AXY74087.1"/>
    </source>
</evidence>
<dbReference type="Proteomes" id="UP000263900">
    <property type="component" value="Chromosome"/>
</dbReference>
<proteinExistence type="predicted"/>
<keyword evidence="2" id="KW-1185">Reference proteome</keyword>
<organism evidence="1 2">
    <name type="scientific">Paraflavitalea soli</name>
    <dbReference type="NCBI Taxonomy" id="2315862"/>
    <lineage>
        <taxon>Bacteria</taxon>
        <taxon>Pseudomonadati</taxon>
        <taxon>Bacteroidota</taxon>
        <taxon>Chitinophagia</taxon>
        <taxon>Chitinophagales</taxon>
        <taxon>Chitinophagaceae</taxon>
        <taxon>Paraflavitalea</taxon>
    </lineage>
</organism>
<reference evidence="1 2" key="1">
    <citation type="submission" date="2018-09" db="EMBL/GenBank/DDBJ databases">
        <title>Genome sequencing of strain 6GH32-13.</title>
        <authorList>
            <person name="Weon H.-Y."/>
            <person name="Heo J."/>
            <person name="Kwon S.-W."/>
        </authorList>
    </citation>
    <scope>NUCLEOTIDE SEQUENCE [LARGE SCALE GENOMIC DNA]</scope>
    <source>
        <strain evidence="1 2">5GH32-13</strain>
    </source>
</reference>
<sequence length="265" mass="28863">MVLSCKKKDYSLPGLPDKSAINMEVKQDLTVDAGGNTIYLINHTDKVEPVWDYGTGKSMRRVDTVHYAFKGDYKVARSAVTGGGIVYLDTITIHVTKDNLNYVNDPLWILLSGGVGNEKTWQLDLDANGVSKVFDSPLYFGGGDLIWGNQCSSPTGNCWTWNPKWADNTWICAKGDYGTMTFSLKGGPFVKVDQKMISASGAFSGTYYLDKDAKTLSFSGVLPLNLGKDQAYGKGTLISLTENSLQIAFKTPGSADAGIYNYIAQ</sequence>
<dbReference type="EMBL" id="CP032157">
    <property type="protein sequence ID" value="AXY74087.1"/>
    <property type="molecule type" value="Genomic_DNA"/>
</dbReference>
<dbReference type="KEGG" id="pseg:D3H65_08905"/>